<dbReference type="GO" id="GO:0044183">
    <property type="term" value="F:protein folding chaperone"/>
    <property type="evidence" value="ECO:0007669"/>
    <property type="project" value="InterPro"/>
</dbReference>
<dbReference type="Gene3D" id="2.30.33.40">
    <property type="entry name" value="GroES chaperonin"/>
    <property type="match status" value="1"/>
</dbReference>
<dbReference type="InterPro" id="IPR011032">
    <property type="entry name" value="GroES-like_sf"/>
</dbReference>
<proteinExistence type="predicted"/>
<dbReference type="Pfam" id="PF00166">
    <property type="entry name" value="Cpn10"/>
    <property type="match status" value="1"/>
</dbReference>
<dbReference type="GO" id="GO:0005524">
    <property type="term" value="F:ATP binding"/>
    <property type="evidence" value="ECO:0007669"/>
    <property type="project" value="InterPro"/>
</dbReference>
<dbReference type="SMART" id="SM00883">
    <property type="entry name" value="Cpn10"/>
    <property type="match status" value="1"/>
</dbReference>
<sequence length="85" mass="9607">MKAINYYVIVDKIKEAPKKVGGLELTEDQNKDVRYLKGKVVSAGHLADVLNKGDIVHYDKHAGHGIEWKDKLYYVLKLGDIVLVE</sequence>
<evidence type="ECO:0000256" key="1">
    <source>
        <dbReference type="ARBA" id="ARBA00023186"/>
    </source>
</evidence>
<dbReference type="EMBL" id="KU970529">
    <property type="protein sequence ID" value="ASN63123.1"/>
    <property type="molecule type" value="Genomic_DNA"/>
</dbReference>
<organism evidence="2">
    <name type="scientific">uncultured virus</name>
    <dbReference type="NCBI Taxonomy" id="340016"/>
    <lineage>
        <taxon>Viruses</taxon>
        <taxon>environmental samples</taxon>
    </lineage>
</organism>
<evidence type="ECO:0000313" key="2">
    <source>
        <dbReference type="EMBL" id="ASN63123.1"/>
    </source>
</evidence>
<dbReference type="InterPro" id="IPR020818">
    <property type="entry name" value="Chaperonin_GroES"/>
</dbReference>
<protein>
    <submittedName>
        <fullName evidence="2">Co-chaperonin GroES</fullName>
    </submittedName>
</protein>
<reference evidence="2" key="1">
    <citation type="submission" date="2016-03" db="EMBL/GenBank/DDBJ databases">
        <title>Novel chaperonins are prevalent in the virioplankton and link to viral biology and ecology.</title>
        <authorList>
            <person name="Marine R.L."/>
            <person name="Nasko D.J."/>
            <person name="Polson S.W."/>
            <person name="Wommack K.E."/>
        </authorList>
    </citation>
    <scope>NUCLEOTIDE SEQUENCE</scope>
</reference>
<dbReference type="InterPro" id="IPR037124">
    <property type="entry name" value="Chaperonin_GroES_sf"/>
</dbReference>
<keyword evidence="1" id="KW-0143">Chaperone</keyword>
<dbReference type="EMBL" id="KU970700">
    <property type="protein sequence ID" value="ASN63294.1"/>
    <property type="molecule type" value="Genomic_DNA"/>
</dbReference>
<name>A0A221S2N2_9VIRU</name>
<gene>
    <name evidence="2" type="primary">groES</name>
</gene>
<accession>A0A221S2N2</accession>
<dbReference type="SUPFAM" id="SSF50129">
    <property type="entry name" value="GroES-like"/>
    <property type="match status" value="1"/>
</dbReference>